<gene>
    <name evidence="2" type="primary">mhqR</name>
    <name evidence="2" type="ORF">ROJ8625_03714</name>
</gene>
<proteinExistence type="predicted"/>
<evidence type="ECO:0000259" key="1">
    <source>
        <dbReference type="PROSITE" id="PS50995"/>
    </source>
</evidence>
<dbReference type="PRINTS" id="PR00598">
    <property type="entry name" value="HTHMARR"/>
</dbReference>
<evidence type="ECO:0000313" key="2">
    <source>
        <dbReference type="EMBL" id="SLN71320.1"/>
    </source>
</evidence>
<dbReference type="SUPFAM" id="SSF46785">
    <property type="entry name" value="Winged helix' DNA-binding domain"/>
    <property type="match status" value="1"/>
</dbReference>
<organism evidence="2 3">
    <name type="scientific">Roseivivax jejudonensis</name>
    <dbReference type="NCBI Taxonomy" id="1529041"/>
    <lineage>
        <taxon>Bacteria</taxon>
        <taxon>Pseudomonadati</taxon>
        <taxon>Pseudomonadota</taxon>
        <taxon>Alphaproteobacteria</taxon>
        <taxon>Rhodobacterales</taxon>
        <taxon>Roseobacteraceae</taxon>
        <taxon>Roseivivax</taxon>
    </lineage>
</organism>
<dbReference type="Proteomes" id="UP000193570">
    <property type="component" value="Unassembled WGS sequence"/>
</dbReference>
<feature type="domain" description="HTH marR-type" evidence="1">
    <location>
        <begin position="25"/>
        <end position="160"/>
    </location>
</feature>
<dbReference type="PROSITE" id="PS50995">
    <property type="entry name" value="HTH_MARR_2"/>
    <property type="match status" value="1"/>
</dbReference>
<dbReference type="PANTHER" id="PTHR33164">
    <property type="entry name" value="TRANSCRIPTIONAL REGULATOR, MARR FAMILY"/>
    <property type="match status" value="1"/>
</dbReference>
<reference evidence="2 3" key="1">
    <citation type="submission" date="2017-03" db="EMBL/GenBank/DDBJ databases">
        <authorList>
            <person name="Afonso C.L."/>
            <person name="Miller P.J."/>
            <person name="Scott M.A."/>
            <person name="Spackman E."/>
            <person name="Goraichik I."/>
            <person name="Dimitrov K.M."/>
            <person name="Suarez D.L."/>
            <person name="Swayne D.E."/>
        </authorList>
    </citation>
    <scope>NUCLEOTIDE SEQUENCE [LARGE SCALE GENOMIC DNA]</scope>
    <source>
        <strain evidence="2 3">CECT 8625</strain>
    </source>
</reference>
<dbReference type="InterPro" id="IPR039422">
    <property type="entry name" value="MarR/SlyA-like"/>
</dbReference>
<dbReference type="InterPro" id="IPR036390">
    <property type="entry name" value="WH_DNA-bd_sf"/>
</dbReference>
<accession>A0A1X7A5X9</accession>
<protein>
    <submittedName>
        <fullName evidence="2">HTH-type transcriptional regulator MhqR</fullName>
    </submittedName>
</protein>
<dbReference type="InterPro" id="IPR000835">
    <property type="entry name" value="HTH_MarR-typ"/>
</dbReference>
<dbReference type="GO" id="GO:0003700">
    <property type="term" value="F:DNA-binding transcription factor activity"/>
    <property type="evidence" value="ECO:0007669"/>
    <property type="project" value="InterPro"/>
</dbReference>
<dbReference type="PANTHER" id="PTHR33164:SF104">
    <property type="entry name" value="TRANSCRIPTIONAL REGULATORY PROTEIN"/>
    <property type="match status" value="1"/>
</dbReference>
<sequence length="163" mass="18059">MTQGASLNRILCQWRSQKPDLDPTCMAVCGAIWRAGKRLTDGLKPNLDRYQLDFSGMDVLLTLRRNGVEAPMSPKEMSEDMMLSTGAMTARLDRLEARGLILRRPRPGDRRALLVSLTPAGVDLVDTMLDGHIAAEERMLSGLNATERQTLLTLLSRIAHDDA</sequence>
<keyword evidence="3" id="KW-1185">Reference proteome</keyword>
<dbReference type="SMART" id="SM00347">
    <property type="entry name" value="HTH_MARR"/>
    <property type="match status" value="1"/>
</dbReference>
<dbReference type="OrthoDB" id="32523at2"/>
<dbReference type="InterPro" id="IPR036388">
    <property type="entry name" value="WH-like_DNA-bd_sf"/>
</dbReference>
<dbReference type="Gene3D" id="1.10.10.10">
    <property type="entry name" value="Winged helix-like DNA-binding domain superfamily/Winged helix DNA-binding domain"/>
    <property type="match status" value="1"/>
</dbReference>
<dbReference type="Pfam" id="PF01047">
    <property type="entry name" value="MarR"/>
    <property type="match status" value="1"/>
</dbReference>
<dbReference type="AlphaFoldDB" id="A0A1X7A5X9"/>
<dbReference type="GO" id="GO:0006950">
    <property type="term" value="P:response to stress"/>
    <property type="evidence" value="ECO:0007669"/>
    <property type="project" value="TreeGrafter"/>
</dbReference>
<evidence type="ECO:0000313" key="3">
    <source>
        <dbReference type="Proteomes" id="UP000193570"/>
    </source>
</evidence>
<name>A0A1X7A5X9_9RHOB</name>
<dbReference type="EMBL" id="FWFK01000008">
    <property type="protein sequence ID" value="SLN71320.1"/>
    <property type="molecule type" value="Genomic_DNA"/>
</dbReference>